<dbReference type="InterPro" id="IPR020843">
    <property type="entry name" value="ER"/>
</dbReference>
<dbReference type="InterPro" id="IPR001307">
    <property type="entry name" value="Thiosulphate_STrfase_CS"/>
</dbReference>
<protein>
    <submittedName>
        <fullName evidence="3">NADPH:quinone reductase-like Zn-dependent oxidoreductase/3-mercaptopyruvate sulfurtransferase SseA</fullName>
    </submittedName>
</protein>
<evidence type="ECO:0000313" key="4">
    <source>
        <dbReference type="Proteomes" id="UP000542813"/>
    </source>
</evidence>
<dbReference type="EMBL" id="JACHMM010000001">
    <property type="protein sequence ID" value="MBB5791081.1"/>
    <property type="molecule type" value="Genomic_DNA"/>
</dbReference>
<reference evidence="3 4" key="1">
    <citation type="submission" date="2020-08" db="EMBL/GenBank/DDBJ databases">
        <title>Sequencing the genomes of 1000 actinobacteria strains.</title>
        <authorList>
            <person name="Klenk H.-P."/>
        </authorList>
    </citation>
    <scope>NUCLEOTIDE SEQUENCE [LARGE SCALE GENOMIC DNA]</scope>
    <source>
        <strain evidence="3 4">DSM 102122</strain>
    </source>
</reference>
<dbReference type="PROSITE" id="PS00380">
    <property type="entry name" value="RHODANESE_1"/>
    <property type="match status" value="1"/>
</dbReference>
<dbReference type="InterPro" id="IPR013154">
    <property type="entry name" value="ADH-like_N"/>
</dbReference>
<accession>A0A7W9LP94</accession>
<gene>
    <name evidence="3" type="ORF">HD601_005656</name>
</gene>
<comment type="caution">
    <text evidence="3">The sequence shown here is derived from an EMBL/GenBank/DDBJ whole genome shotgun (WGS) entry which is preliminary data.</text>
</comment>
<dbReference type="PANTHER" id="PTHR44154">
    <property type="entry name" value="QUINONE OXIDOREDUCTASE"/>
    <property type="match status" value="1"/>
</dbReference>
<dbReference type="CDD" id="cd01448">
    <property type="entry name" value="TST_Repeat_1"/>
    <property type="match status" value="1"/>
</dbReference>
<dbReference type="Gene3D" id="3.40.250.10">
    <property type="entry name" value="Rhodanese-like domain"/>
    <property type="match status" value="2"/>
</dbReference>
<dbReference type="Pfam" id="PF13602">
    <property type="entry name" value="ADH_zinc_N_2"/>
    <property type="match status" value="1"/>
</dbReference>
<dbReference type="AlphaFoldDB" id="A0A7W9LP94"/>
<proteinExistence type="predicted"/>
<dbReference type="GO" id="GO:0016491">
    <property type="term" value="F:oxidoreductase activity"/>
    <property type="evidence" value="ECO:0007669"/>
    <property type="project" value="InterPro"/>
</dbReference>
<dbReference type="GO" id="GO:0004792">
    <property type="term" value="F:thiosulfate-cyanide sulfurtransferase activity"/>
    <property type="evidence" value="ECO:0007669"/>
    <property type="project" value="InterPro"/>
</dbReference>
<keyword evidence="1" id="KW-0521">NADP</keyword>
<evidence type="ECO:0000256" key="1">
    <source>
        <dbReference type="ARBA" id="ARBA00022857"/>
    </source>
</evidence>
<dbReference type="InterPro" id="IPR001763">
    <property type="entry name" value="Rhodanese-like_dom"/>
</dbReference>
<feature type="domain" description="Rhodanese" evidence="2">
    <location>
        <begin position="173"/>
        <end position="275"/>
    </location>
</feature>
<dbReference type="InterPro" id="IPR011032">
    <property type="entry name" value="GroES-like_sf"/>
</dbReference>
<dbReference type="InterPro" id="IPR051603">
    <property type="entry name" value="Zinc-ADH_QOR/CCCR"/>
</dbReference>
<feature type="domain" description="Rhodanese" evidence="2">
    <location>
        <begin position="20"/>
        <end position="139"/>
    </location>
</feature>
<dbReference type="InterPro" id="IPR036873">
    <property type="entry name" value="Rhodanese-like_dom_sf"/>
</dbReference>
<keyword evidence="4" id="KW-1185">Reference proteome</keyword>
<dbReference type="Gene3D" id="3.90.180.10">
    <property type="entry name" value="Medium-chain alcohol dehydrogenases, catalytic domain"/>
    <property type="match status" value="1"/>
</dbReference>
<dbReference type="SMART" id="SM00450">
    <property type="entry name" value="RHOD"/>
    <property type="match status" value="2"/>
</dbReference>
<dbReference type="Pfam" id="PF08240">
    <property type="entry name" value="ADH_N"/>
    <property type="match status" value="1"/>
</dbReference>
<dbReference type="Pfam" id="PF00581">
    <property type="entry name" value="Rhodanese"/>
    <property type="match status" value="2"/>
</dbReference>
<evidence type="ECO:0000313" key="3">
    <source>
        <dbReference type="EMBL" id="MBB5791081.1"/>
    </source>
</evidence>
<dbReference type="Gene3D" id="3.40.50.720">
    <property type="entry name" value="NAD(P)-binding Rossmann-like Domain"/>
    <property type="match status" value="1"/>
</dbReference>
<sequence>MTHRSRFFVGAADLADSLAHGTPPLLLDVRFAPSGPDLRPEYEAGHLPGAHFVDLQAQLAGPGGGTAGRRPLPSPEALQETLRGWGVDDLGQPVVVYDDKHGLTAGRAWWVLTWAGLTNVRLLDGGYGAWLAAGGPTTTEEPAPPAPGAVVLTPGRLPTLTADEAQQLALTGVLLDSRGTAAYEGGAPAAGHIPGALDAGTRHNLDESGLLADDATLRARFDGLGVRAGEPVGAYCGGGVAAAHQVLVLKSLGIDAALFVGSWSAWSADTTRPVATGPDRGIARAVRLRRYGGPEVLDVVELPRPAPGPGELLVEVRAAGVNPVDWKTRRGQRATVPLDGPRGLGSDAAGVVVAVGDGVSAPSVGEEVVVIGTQGAYASHLVTTPARTLPKPRQLSWAQAAAVGIPTGTAYQALTSLRLVGEEILLVHAGAGAVGQAALQFARQWGVRAIATARAENHDRLRELGAVPVEYGPGLLDRVRAAAPDGVDVALDAAGTDEALEVSLALVADRTRIGTVVAVERAEELGIRAWSGSRPGRLTPDERALRREGVALALELAAKEAFEWEVAAEFPLAAVAEAHRLSETGHARGRVVLVP</sequence>
<evidence type="ECO:0000259" key="2">
    <source>
        <dbReference type="PROSITE" id="PS50206"/>
    </source>
</evidence>
<dbReference type="PROSITE" id="PS50206">
    <property type="entry name" value="RHODANESE_3"/>
    <property type="match status" value="2"/>
</dbReference>
<dbReference type="SUPFAM" id="SSF52821">
    <property type="entry name" value="Rhodanese/Cell cycle control phosphatase"/>
    <property type="match status" value="2"/>
</dbReference>
<dbReference type="SUPFAM" id="SSF50129">
    <property type="entry name" value="GroES-like"/>
    <property type="match status" value="1"/>
</dbReference>
<dbReference type="Proteomes" id="UP000542813">
    <property type="component" value="Unassembled WGS sequence"/>
</dbReference>
<organism evidence="3 4">
    <name type="scientific">Jiangella mangrovi</name>
    <dbReference type="NCBI Taxonomy" id="1524084"/>
    <lineage>
        <taxon>Bacteria</taxon>
        <taxon>Bacillati</taxon>
        <taxon>Actinomycetota</taxon>
        <taxon>Actinomycetes</taxon>
        <taxon>Jiangellales</taxon>
        <taxon>Jiangellaceae</taxon>
        <taxon>Jiangella</taxon>
    </lineage>
</organism>
<dbReference type="SUPFAM" id="SSF51735">
    <property type="entry name" value="NAD(P)-binding Rossmann-fold domains"/>
    <property type="match status" value="1"/>
</dbReference>
<keyword evidence="3" id="KW-0808">Transferase</keyword>
<dbReference type="InterPro" id="IPR036291">
    <property type="entry name" value="NAD(P)-bd_dom_sf"/>
</dbReference>
<keyword evidence="3" id="KW-0670">Pyruvate</keyword>
<dbReference type="SMART" id="SM00829">
    <property type="entry name" value="PKS_ER"/>
    <property type="match status" value="1"/>
</dbReference>
<dbReference type="CDD" id="cd05289">
    <property type="entry name" value="MDR_like_2"/>
    <property type="match status" value="1"/>
</dbReference>
<name>A0A7W9LP94_9ACTN</name>
<dbReference type="PANTHER" id="PTHR44154:SF1">
    <property type="entry name" value="QUINONE OXIDOREDUCTASE"/>
    <property type="match status" value="1"/>
</dbReference>
<dbReference type="RefSeq" id="WP_221441386.1">
    <property type="nucleotide sequence ID" value="NZ_JACHMM010000001.1"/>
</dbReference>